<dbReference type="Proteomes" id="UP000256710">
    <property type="component" value="Unassembled WGS sequence"/>
</dbReference>
<gene>
    <name evidence="1" type="ORF">CBM2605_A260056</name>
</gene>
<sequence>MSLRGTSWRLAVESGYDSLNRPRRCRRERKLTMPLDTTDYIKLIASSAVVGAAVSAGINWLQTSHRERKNRQHERHHALLDAAVQLERFVKAGGDAIAAERAAPPVSWDEQSWEPYYAVQFPTFTISDAFNWKALRKDEAAQLKDFVEAANGVLSYISDYAEHADDPADVAAEKACEAAEYAQKAWKLAVALRASAGLGPADLAGHHYGWVHEVFEQRLQLRAQVLERRRVSEDEWSKSFAFPPPPAPTA</sequence>
<evidence type="ECO:0000313" key="2">
    <source>
        <dbReference type="Proteomes" id="UP000256710"/>
    </source>
</evidence>
<proteinExistence type="predicted"/>
<keyword evidence="2" id="KW-1185">Reference proteome</keyword>
<evidence type="ECO:0000313" key="1">
    <source>
        <dbReference type="EMBL" id="SOZ36217.1"/>
    </source>
</evidence>
<protein>
    <submittedName>
        <fullName evidence="1">Uncharacterized protein</fullName>
    </submittedName>
</protein>
<comment type="caution">
    <text evidence="1">The sequence shown here is derived from an EMBL/GenBank/DDBJ whole genome shotgun (WGS) entry which is preliminary data.</text>
</comment>
<accession>A0ABY1V100</accession>
<name>A0ABY1V100_9BURK</name>
<organism evidence="1 2">
    <name type="scientific">Cupriavidus neocaledonicus</name>
    <dbReference type="NCBI Taxonomy" id="1040979"/>
    <lineage>
        <taxon>Bacteria</taxon>
        <taxon>Pseudomonadati</taxon>
        <taxon>Pseudomonadota</taxon>
        <taxon>Betaproteobacteria</taxon>
        <taxon>Burkholderiales</taxon>
        <taxon>Burkholderiaceae</taxon>
        <taxon>Cupriavidus</taxon>
    </lineage>
</organism>
<reference evidence="1 2" key="1">
    <citation type="submission" date="2018-01" db="EMBL/GenBank/DDBJ databases">
        <authorList>
            <person name="Clerissi C."/>
        </authorList>
    </citation>
    <scope>NUCLEOTIDE SEQUENCE [LARGE SCALE GENOMIC DNA]</scope>
    <source>
        <strain evidence="1">Cupriavidus taiwanensis STM 6082</strain>
    </source>
</reference>
<dbReference type="EMBL" id="OFTC01000019">
    <property type="protein sequence ID" value="SOZ36217.1"/>
    <property type="molecule type" value="Genomic_DNA"/>
</dbReference>